<evidence type="ECO:0000256" key="3">
    <source>
        <dbReference type="SAM" id="MobiDB-lite"/>
    </source>
</evidence>
<name>A0ABQ5IFI5_9ASTR</name>
<dbReference type="InterPro" id="IPR012337">
    <property type="entry name" value="RNaseH-like_sf"/>
</dbReference>
<dbReference type="Gene3D" id="3.30.420.10">
    <property type="entry name" value="Ribonuclease H-like superfamily/Ribonuclease H"/>
    <property type="match status" value="1"/>
</dbReference>
<keyword evidence="2" id="KW-0479">Metal-binding</keyword>
<dbReference type="PANTHER" id="PTHR42648:SF32">
    <property type="entry name" value="RIBONUCLEASE H-LIKE DOMAIN, GAG-PRE-INTEGRASE DOMAIN PROTEIN-RELATED"/>
    <property type="match status" value="1"/>
</dbReference>
<feature type="domain" description="CCHC-type" evidence="4">
    <location>
        <begin position="384"/>
        <end position="398"/>
    </location>
</feature>
<comment type="caution">
    <text evidence="6">The sequence shown here is derived from an EMBL/GenBank/DDBJ whole genome shotgun (WGS) entry which is preliminary data.</text>
</comment>
<evidence type="ECO:0000256" key="1">
    <source>
        <dbReference type="ARBA" id="ARBA00022670"/>
    </source>
</evidence>
<keyword evidence="1" id="KW-0378">Hydrolase</keyword>
<keyword evidence="1" id="KW-0645">Protease</keyword>
<dbReference type="Pfam" id="PF00098">
    <property type="entry name" value="zf-CCHC"/>
    <property type="match status" value="1"/>
</dbReference>
<dbReference type="Pfam" id="PF14223">
    <property type="entry name" value="Retrotran_gag_2"/>
    <property type="match status" value="1"/>
</dbReference>
<dbReference type="InterPro" id="IPR039537">
    <property type="entry name" value="Retrotran_Ty1/copia-like"/>
</dbReference>
<dbReference type="InterPro" id="IPR001878">
    <property type="entry name" value="Znf_CCHC"/>
</dbReference>
<dbReference type="SUPFAM" id="SSF53098">
    <property type="entry name" value="Ribonuclease H-like"/>
    <property type="match status" value="1"/>
</dbReference>
<dbReference type="Pfam" id="PF22936">
    <property type="entry name" value="Pol_BBD"/>
    <property type="match status" value="1"/>
</dbReference>
<dbReference type="InterPro" id="IPR036875">
    <property type="entry name" value="Znf_CCHC_sf"/>
</dbReference>
<feature type="region of interest" description="Disordered" evidence="3">
    <location>
        <begin position="401"/>
        <end position="422"/>
    </location>
</feature>
<dbReference type="SUPFAM" id="SSF57756">
    <property type="entry name" value="Retrovirus zinc finger-like domains"/>
    <property type="match status" value="1"/>
</dbReference>
<keyword evidence="2" id="KW-0862">Zinc</keyword>
<feature type="region of interest" description="Disordered" evidence="3">
    <location>
        <begin position="460"/>
        <end position="491"/>
    </location>
</feature>
<feature type="region of interest" description="Disordered" evidence="3">
    <location>
        <begin position="1671"/>
        <end position="1697"/>
    </location>
</feature>
<dbReference type="EMBL" id="BQNB010020678">
    <property type="protein sequence ID" value="GJT98475.1"/>
    <property type="molecule type" value="Genomic_DNA"/>
</dbReference>
<keyword evidence="2" id="KW-0863">Zinc-finger</keyword>
<evidence type="ECO:0000313" key="7">
    <source>
        <dbReference type="Proteomes" id="UP001151760"/>
    </source>
</evidence>
<evidence type="ECO:0000259" key="5">
    <source>
        <dbReference type="PROSITE" id="PS50994"/>
    </source>
</evidence>
<keyword evidence="7" id="KW-1185">Reference proteome</keyword>
<dbReference type="PANTHER" id="PTHR42648">
    <property type="entry name" value="TRANSPOSASE, PUTATIVE-RELATED"/>
    <property type="match status" value="1"/>
</dbReference>
<dbReference type="PROSITE" id="PS50994">
    <property type="entry name" value="INTEGRASE"/>
    <property type="match status" value="1"/>
</dbReference>
<evidence type="ECO:0000259" key="4">
    <source>
        <dbReference type="PROSITE" id="PS50158"/>
    </source>
</evidence>
<dbReference type="InterPro" id="IPR036397">
    <property type="entry name" value="RNaseH_sf"/>
</dbReference>
<proteinExistence type="predicted"/>
<dbReference type="Pfam" id="PF25597">
    <property type="entry name" value="SH3_retrovirus"/>
    <property type="match status" value="1"/>
</dbReference>
<dbReference type="PROSITE" id="PS50158">
    <property type="entry name" value="ZF_CCHC"/>
    <property type="match status" value="1"/>
</dbReference>
<feature type="compositionally biased region" description="Acidic residues" evidence="3">
    <location>
        <begin position="912"/>
        <end position="923"/>
    </location>
</feature>
<feature type="region of interest" description="Disordered" evidence="3">
    <location>
        <begin position="858"/>
        <end position="947"/>
    </location>
</feature>
<dbReference type="Proteomes" id="UP001151760">
    <property type="component" value="Unassembled WGS sequence"/>
</dbReference>
<feature type="region of interest" description="Disordered" evidence="3">
    <location>
        <begin position="1563"/>
        <end position="1602"/>
    </location>
</feature>
<feature type="compositionally biased region" description="Polar residues" evidence="3">
    <location>
        <begin position="927"/>
        <end position="940"/>
    </location>
</feature>
<organism evidence="6 7">
    <name type="scientific">Tanacetum coccineum</name>
    <dbReference type="NCBI Taxonomy" id="301880"/>
    <lineage>
        <taxon>Eukaryota</taxon>
        <taxon>Viridiplantae</taxon>
        <taxon>Streptophyta</taxon>
        <taxon>Embryophyta</taxon>
        <taxon>Tracheophyta</taxon>
        <taxon>Spermatophyta</taxon>
        <taxon>Magnoliopsida</taxon>
        <taxon>eudicotyledons</taxon>
        <taxon>Gunneridae</taxon>
        <taxon>Pentapetalae</taxon>
        <taxon>asterids</taxon>
        <taxon>campanulids</taxon>
        <taxon>Asterales</taxon>
        <taxon>Asteraceae</taxon>
        <taxon>Asteroideae</taxon>
        <taxon>Anthemideae</taxon>
        <taxon>Anthemidinae</taxon>
        <taxon>Tanacetum</taxon>
    </lineage>
</organism>
<feature type="compositionally biased region" description="Basic and acidic residues" evidence="3">
    <location>
        <begin position="891"/>
        <end position="900"/>
    </location>
</feature>
<feature type="domain" description="Integrase catalytic" evidence="5">
    <location>
        <begin position="629"/>
        <end position="734"/>
    </location>
</feature>
<gene>
    <name evidence="6" type="ORF">Tco_1093993</name>
</gene>
<dbReference type="InterPro" id="IPR054722">
    <property type="entry name" value="PolX-like_BBD"/>
</dbReference>
<feature type="compositionally biased region" description="Basic and acidic residues" evidence="3">
    <location>
        <begin position="861"/>
        <end position="881"/>
    </location>
</feature>
<sequence>MHTVWLSHVWKRRKRTLLGLKRLHGFLEVTAAQVKNRSRIGINKWYQSFALRNFDLEDMELESTNSGPTAKLPILKLGEYEMWAIRIKQYFQIQDYALWEVIENGDSWVPISQTTKENGITTLKMSTPTTAEEKIKKKNDVKARDAKSMFAAIETRFGGNAATKKTQKTLLKQQYKNFSTTSAESLDSIFNRLQKIVSRLAILGVIIAQEDLNLKFLSSLPPEWNTHVVVWMNKPEIETMSIDDLYNNFKIVEQKIKKTVGTSSGGQNLAFMTAPSSSSTNDANTAYSQVSAASPSVNTASPQVCTASVSDNTVYAFMVENPNGSNVLHQDLEQIHEDDLEAMDLKWQLSLLSVRAKKYYQKTGKKIFINGNDIAGYDKSKVECYNCHKLGHFSRECRASRSKEDQFRNQDNTRKQGNKEDTSKVMLVINGVGFDWSDMAEEQVQTNMALMAFSDSEPDFKGYGPENSKKESNVVCENETNNSKENSDKSLRNCTYHQKKNVVSGNNYNGVDNYYYAKTTHHRTYKNVNPRAVLLRTGLKPLSTAKTPVNIVRPRVINTARQNRTSVNAARANRFNAGKPQHNDKGFVDSGCSRYMTGNIAYLSDFKQFNGGYVAFGRGAYGGKISGKGTLMTANLDFKDVYFVNELKFNLFSVSQIEKGIKKEYSVARTPQQIGVSERRNRTPIEAARTMLADSKLPTTFWADVVFTACYVQNKVLVVKPHNKTPYELFRGFKPALSFMRPFGCHVTILNTLDSLGKFDGKSDEGFFVGYSLSSKAFRVYNTRTKRVEENLHIGFLENKPMIEGNGPKWLFDIDSLTQSMNYVPVTTGTVSNDSAGTSEENSQDCIVMPIWKDTSYFDSPTKDVDNGEPKTADDAQKQVEDGPNNENDEQERFADDSSTKDVNAAGTASPNEEDSTEEEPEVDLGNITNSYIVPTTPNTRIHKDHPIDNVIGEVQSTVQTRRMSKPTSEQGFLSDVYEQKTHDTLNTCLYACFLSQIEPTSIAKALSDSSWVEAMQEELLQFKLQQVWILVDLPNGKKAIGTKWVFRNKKDERGIVIRNKARGKIDQTLFIKKQKGDILLVQVYVDDIIFGLTNKELWLQVQQKEDGIFISQDKYVAKILKKFNYSNVKSTSTLVDLEKPLVKDGDANDVDVHLYISMIGSLMYLTASRPDIMFAVCACARFQVTPKTSHLLAVKRIFRCLKGKLTLSLWYSRDSPFELQTVVATSTTEAEYVAAASCCGQIFLQKVLMQADFNTWSQVENYYCQANVNAVKRTWALKLQLFSISYHLRHCLRGGISQEVGTQRYLSLVVLLTKVGNEAIHKELGDRMERAATTASSLEAEQDSGSGPRCQDTLLGDGNAQSRFEITSIQFIDPPLSRGYTLGSGEDINDVRLKLVLSVLVSAVKRMLMLPVQVSVVEESSIRSHLDDIEGIDCLPTATIFEELARMGYEKPSQKLTFYKAIFSPQCKYYIHTITHCLSAKSIAWNEFSSSMASLIICLATNQKFNMSKYIFDAMVKHLDGGVKFLLYPQSFANMKRAGKDFSGRITPLFDTMMVQLVEEMGEDSDHPTHATPIPIIDQPSLSSQSKKDKPSKKAQRQEAEVLDLQKAKDAQANEIVALMKRIQSIKDIDADVDVSLVDETQERQDDVLMFDIRVLEDDVMHVEAKVDGKDDQSKNLDDSTAGIDVTTAGIGDSTVPTTSEEITLAQTLIRIKVAKPKVVNTAATTTTTIRPTDKGVVVQEPSEFRVPQEIKPSSSKDKRKGIMIEPEVPLKRKDQIALYEQIARDIQAKLDVELLEEQKLARK</sequence>
<evidence type="ECO:0000256" key="2">
    <source>
        <dbReference type="PROSITE-ProRule" id="PRU00047"/>
    </source>
</evidence>
<dbReference type="SMART" id="SM00343">
    <property type="entry name" value="ZnF_C2HC"/>
    <property type="match status" value="1"/>
</dbReference>
<reference evidence="6" key="2">
    <citation type="submission" date="2022-01" db="EMBL/GenBank/DDBJ databases">
        <authorList>
            <person name="Yamashiro T."/>
            <person name="Shiraishi A."/>
            <person name="Satake H."/>
            <person name="Nakayama K."/>
        </authorList>
    </citation>
    <scope>NUCLEOTIDE SEQUENCE</scope>
</reference>
<accession>A0ABQ5IFI5</accession>
<reference evidence="6" key="1">
    <citation type="journal article" date="2022" name="Int. J. Mol. Sci.">
        <title>Draft Genome of Tanacetum Coccineum: Genomic Comparison of Closely Related Tanacetum-Family Plants.</title>
        <authorList>
            <person name="Yamashiro T."/>
            <person name="Shiraishi A."/>
            <person name="Nakayama K."/>
            <person name="Satake H."/>
        </authorList>
    </citation>
    <scope>NUCLEOTIDE SEQUENCE</scope>
</reference>
<dbReference type="Gene3D" id="4.10.60.10">
    <property type="entry name" value="Zinc finger, CCHC-type"/>
    <property type="match status" value="1"/>
</dbReference>
<protein>
    <submittedName>
        <fullName evidence="6">Ribonuclease H-like domain-containing protein</fullName>
    </submittedName>
</protein>
<dbReference type="InterPro" id="IPR001584">
    <property type="entry name" value="Integrase_cat-core"/>
</dbReference>
<evidence type="ECO:0000313" key="6">
    <source>
        <dbReference type="EMBL" id="GJT98475.1"/>
    </source>
</evidence>
<dbReference type="InterPro" id="IPR057670">
    <property type="entry name" value="SH3_retrovirus"/>
</dbReference>